<keyword evidence="2" id="KW-1185">Reference proteome</keyword>
<dbReference type="AlphaFoldDB" id="A0A0E0CIH8"/>
<dbReference type="HOGENOM" id="CLU_2798077_0_0_1"/>
<accession>A0A0E0CIH8</accession>
<evidence type="ECO:0000313" key="2">
    <source>
        <dbReference type="Proteomes" id="UP000008021"/>
    </source>
</evidence>
<reference evidence="1" key="1">
    <citation type="submission" date="2015-04" db="UniProtKB">
        <authorList>
            <consortium name="EnsemblPlants"/>
        </authorList>
    </citation>
    <scope>IDENTIFICATION</scope>
</reference>
<protein>
    <submittedName>
        <fullName evidence="1">Uncharacterized protein</fullName>
    </submittedName>
</protein>
<sequence length="68" mass="6914">MALECHSPPEGVVVPSHPSRVVAGRKPSLGSFKTLTDCGGGFPSLLSLETSSRHPLAENTGAIGASTL</sequence>
<dbReference type="EnsemblPlants" id="OMERI02G11380.1">
    <property type="protein sequence ID" value="OMERI02G11380.1"/>
    <property type="gene ID" value="OMERI02G11380"/>
</dbReference>
<organism evidence="1">
    <name type="scientific">Oryza meridionalis</name>
    <dbReference type="NCBI Taxonomy" id="40149"/>
    <lineage>
        <taxon>Eukaryota</taxon>
        <taxon>Viridiplantae</taxon>
        <taxon>Streptophyta</taxon>
        <taxon>Embryophyta</taxon>
        <taxon>Tracheophyta</taxon>
        <taxon>Spermatophyta</taxon>
        <taxon>Magnoliopsida</taxon>
        <taxon>Liliopsida</taxon>
        <taxon>Poales</taxon>
        <taxon>Poaceae</taxon>
        <taxon>BOP clade</taxon>
        <taxon>Oryzoideae</taxon>
        <taxon>Oryzeae</taxon>
        <taxon>Oryzinae</taxon>
        <taxon>Oryza</taxon>
    </lineage>
</organism>
<dbReference type="Proteomes" id="UP000008021">
    <property type="component" value="Chromosome 2"/>
</dbReference>
<dbReference type="Gramene" id="OMERI02G11380.1">
    <property type="protein sequence ID" value="OMERI02G11380.1"/>
    <property type="gene ID" value="OMERI02G11380"/>
</dbReference>
<reference evidence="1" key="2">
    <citation type="submission" date="2018-05" db="EMBL/GenBank/DDBJ databases">
        <title>OmerRS3 (Oryza meridionalis Reference Sequence Version 3).</title>
        <authorList>
            <person name="Zhang J."/>
            <person name="Kudrna D."/>
            <person name="Lee S."/>
            <person name="Talag J."/>
            <person name="Welchert J."/>
            <person name="Wing R.A."/>
        </authorList>
    </citation>
    <scope>NUCLEOTIDE SEQUENCE [LARGE SCALE GENOMIC DNA]</scope>
    <source>
        <strain evidence="1">cv. OR44</strain>
    </source>
</reference>
<name>A0A0E0CIH8_9ORYZ</name>
<proteinExistence type="predicted"/>
<evidence type="ECO:0000313" key="1">
    <source>
        <dbReference type="EnsemblPlants" id="OMERI02G11380.1"/>
    </source>
</evidence>